<feature type="region of interest" description="Disordered" evidence="1">
    <location>
        <begin position="531"/>
        <end position="587"/>
    </location>
</feature>
<feature type="compositionally biased region" description="Basic and acidic residues" evidence="1">
    <location>
        <begin position="113"/>
        <end position="126"/>
    </location>
</feature>
<dbReference type="EMBL" id="JAIFTL010000021">
    <property type="protein sequence ID" value="KAG9326359.1"/>
    <property type="molecule type" value="Genomic_DNA"/>
</dbReference>
<feature type="compositionally biased region" description="Polar residues" evidence="1">
    <location>
        <begin position="1"/>
        <end position="26"/>
    </location>
</feature>
<feature type="region of interest" description="Disordered" evidence="1">
    <location>
        <begin position="1"/>
        <end position="64"/>
    </location>
</feature>
<protein>
    <submittedName>
        <fullName evidence="2">Uncharacterized protein</fullName>
    </submittedName>
</protein>
<organism evidence="2 3">
    <name type="scientific">Mortierella alpina</name>
    <name type="common">Oleaginous fungus</name>
    <name type="synonym">Mortierella renispora</name>
    <dbReference type="NCBI Taxonomy" id="64518"/>
    <lineage>
        <taxon>Eukaryota</taxon>
        <taxon>Fungi</taxon>
        <taxon>Fungi incertae sedis</taxon>
        <taxon>Mucoromycota</taxon>
        <taxon>Mortierellomycotina</taxon>
        <taxon>Mortierellomycetes</taxon>
        <taxon>Mortierellales</taxon>
        <taxon>Mortierellaceae</taxon>
        <taxon>Mortierella</taxon>
    </lineage>
</organism>
<name>A0A9P8A9H7_MORAP</name>
<feature type="region of interest" description="Disordered" evidence="1">
    <location>
        <begin position="110"/>
        <end position="138"/>
    </location>
</feature>
<feature type="region of interest" description="Disordered" evidence="1">
    <location>
        <begin position="379"/>
        <end position="410"/>
    </location>
</feature>
<gene>
    <name evidence="2" type="ORF">KVV02_003710</name>
</gene>
<feature type="compositionally biased region" description="Acidic residues" evidence="1">
    <location>
        <begin position="28"/>
        <end position="41"/>
    </location>
</feature>
<feature type="compositionally biased region" description="Acidic residues" evidence="1">
    <location>
        <begin position="393"/>
        <end position="409"/>
    </location>
</feature>
<dbReference type="AlphaFoldDB" id="A0A9P8A9H7"/>
<reference evidence="2" key="1">
    <citation type="submission" date="2021-07" db="EMBL/GenBank/DDBJ databases">
        <title>Draft genome of Mortierella alpina, strain LL118, isolated from an aspen leaf litter sample.</title>
        <authorList>
            <person name="Yang S."/>
            <person name="Vinatzer B.A."/>
        </authorList>
    </citation>
    <scope>NUCLEOTIDE SEQUENCE</scope>
    <source>
        <strain evidence="2">LL118</strain>
    </source>
</reference>
<dbReference type="PANTHER" id="PTHR43991:SF9">
    <property type="entry name" value="DUF2415 DOMAIN-CONTAINING PROTEIN"/>
    <property type="match status" value="1"/>
</dbReference>
<dbReference type="SUPFAM" id="SSF101908">
    <property type="entry name" value="Putative isomerase YbhE"/>
    <property type="match status" value="1"/>
</dbReference>
<dbReference type="PANTHER" id="PTHR43991">
    <property type="entry name" value="WD REPEAT PROTEIN (AFU_ORTHOLOGUE AFUA_8G05640)-RELATED"/>
    <property type="match status" value="1"/>
</dbReference>
<sequence length="855" mass="97313">MDTPHQDNTAPSNQQADVSNDAQHSSDVADESSDWETESSEGDSASHGETDQDADDESDFSEEEHFMPDHLNFAAFGDGILNQVYPDLESLTPSVRANRRPNVEQDIMSDFSGDEKYEPKKVHTGDDGEGDNDMYDTNPVEEVHSNIEDGRLTFKIRQLMLNLTQGRKERERKLKTQPPSTNEGPYLHRLIVRGPDQPQEVEHSPAMSYHHQCANSLTITPSAMGLLDDIFTLSLDQIMRCGVLPRMTYETYNERLLVAMSADAFMDDPDEFVFPPYARELRTVKASKFLRTSLYKFDQLPDSEAFIPLEEGDDPLCLTHKYGYLVHGISGGNVVVYCTQCEEGPIEIHNDSFAGSTREAMVNSVQLVRWPRYHRGQETLGRDGLGGVNSYQEAEEMDQEDEDGYDEQEGYPTRSGQLDHYLVMTGNDSGLFIASLPDHPDPNTQMDQAGANSFRSRHEHVYKFQEDHTWIRNGFHGEALNDAKVSPNGRWIAVVGDSAKVWTIEVNHTPETEQERTRREEREQEILMEDLDTDSQYATDDSMEEVESKLGIADNHPAATRGEKRLRDPLEDSLSDSDETAAKNAKPTRIPRLLHQFGYPHEMTIPDKVLYPTKGKQKGRPWHMKEYTSQYVAWNSTSTKFAHSSDVCSRVVVWSMPAREIICCVDTGGAGYAIEFHPKLENLFAVSNWYGFVHIVDVTGCCVGDEDLIPSVTHYNGQSEHGPGLSDCEGPHYEEKHDVLMLSFRGEKDRSLRILDGIRGLGWSTDGRHLYVATLRRVLRYELADASVRIPSLFELCGRKVREWKERELNHMYTDESPSDIRTFFKPIPQEWEYVPYSIKRKLWGDLFLMRTHDE</sequence>
<feature type="compositionally biased region" description="Basic and acidic residues" evidence="1">
    <location>
        <begin position="561"/>
        <end position="570"/>
    </location>
</feature>
<evidence type="ECO:0000256" key="1">
    <source>
        <dbReference type="SAM" id="MobiDB-lite"/>
    </source>
</evidence>
<proteinExistence type="predicted"/>
<comment type="caution">
    <text evidence="2">The sequence shown here is derived from an EMBL/GenBank/DDBJ whole genome shotgun (WGS) entry which is preliminary data.</text>
</comment>
<feature type="compositionally biased region" description="Acidic residues" evidence="1">
    <location>
        <begin position="51"/>
        <end position="62"/>
    </location>
</feature>
<accession>A0A9P8A9H7</accession>
<evidence type="ECO:0000313" key="2">
    <source>
        <dbReference type="EMBL" id="KAG9326359.1"/>
    </source>
</evidence>
<feature type="region of interest" description="Disordered" evidence="1">
    <location>
        <begin position="167"/>
        <end position="187"/>
    </location>
</feature>
<evidence type="ECO:0000313" key="3">
    <source>
        <dbReference type="Proteomes" id="UP000717515"/>
    </source>
</evidence>
<dbReference type="Proteomes" id="UP000717515">
    <property type="component" value="Unassembled WGS sequence"/>
</dbReference>